<gene>
    <name evidence="1" type="primary">PARPA_10822.1 scaffold 41979</name>
</gene>
<sequence>MPDVKESVSSMQVRKAYIPFWYYDMAISADVKLSSVNPTEKESLEALNKAMGPPRQMLGIGFDCFWPGHTWDPVCYLSFGQSAATRREKLVPFTSDLCENEEIEVIPFTVNPLKDIAERAPHALENLTVNSSTHKHGMYTINNAQVLFDAAYPIYWPVYIAQFTDKKGSQEPAKTVVIGAHSNDPPLYQWDSKKSRADQWINNGPWVKLDVTEPEWQMGFGNQAPLRQLVQRYLTQVVGEFQTNTVDWNDDRIQAHPNYEEQNKDYLKQLFRVWAERNMLSRIESMDENQKTLGLGALPGTDESTVRSPRLQVKTVSEIRKEIESRVSDELAKLEELEPVWFKEYKNKQ</sequence>
<dbReference type="OrthoDB" id="2349883at2759"/>
<dbReference type="AlphaFoldDB" id="A0A0B7NLY8"/>
<keyword evidence="2" id="KW-1185">Reference proteome</keyword>
<accession>A0A0B7NLY8</accession>
<dbReference type="Proteomes" id="UP000054107">
    <property type="component" value="Unassembled WGS sequence"/>
</dbReference>
<evidence type="ECO:0000313" key="2">
    <source>
        <dbReference type="Proteomes" id="UP000054107"/>
    </source>
</evidence>
<proteinExistence type="predicted"/>
<name>A0A0B7NLY8_9FUNG</name>
<evidence type="ECO:0000313" key="1">
    <source>
        <dbReference type="EMBL" id="CEP16550.1"/>
    </source>
</evidence>
<protein>
    <submittedName>
        <fullName evidence="1">Uncharacterized protein</fullName>
    </submittedName>
</protein>
<reference evidence="1 2" key="1">
    <citation type="submission" date="2014-09" db="EMBL/GenBank/DDBJ databases">
        <authorList>
            <person name="Ellenberger Sabrina"/>
        </authorList>
    </citation>
    <scope>NUCLEOTIDE SEQUENCE [LARGE SCALE GENOMIC DNA]</scope>
    <source>
        <strain evidence="1 2">CBS 412.66</strain>
    </source>
</reference>
<dbReference type="STRING" id="35722.A0A0B7NLY8"/>
<organism evidence="1 2">
    <name type="scientific">Parasitella parasitica</name>
    <dbReference type="NCBI Taxonomy" id="35722"/>
    <lineage>
        <taxon>Eukaryota</taxon>
        <taxon>Fungi</taxon>
        <taxon>Fungi incertae sedis</taxon>
        <taxon>Mucoromycota</taxon>
        <taxon>Mucoromycotina</taxon>
        <taxon>Mucoromycetes</taxon>
        <taxon>Mucorales</taxon>
        <taxon>Mucorineae</taxon>
        <taxon>Mucoraceae</taxon>
        <taxon>Parasitella</taxon>
    </lineage>
</organism>
<dbReference type="EMBL" id="LN733219">
    <property type="protein sequence ID" value="CEP16550.1"/>
    <property type="molecule type" value="Genomic_DNA"/>
</dbReference>